<proteinExistence type="predicted"/>
<organism evidence="1">
    <name type="scientific">marine sediment metagenome</name>
    <dbReference type="NCBI Taxonomy" id="412755"/>
    <lineage>
        <taxon>unclassified sequences</taxon>
        <taxon>metagenomes</taxon>
        <taxon>ecological metagenomes</taxon>
    </lineage>
</organism>
<dbReference type="Pfam" id="PF04519">
    <property type="entry name" value="Bactofilin"/>
    <property type="match status" value="1"/>
</dbReference>
<dbReference type="PANTHER" id="PTHR35024">
    <property type="entry name" value="HYPOTHETICAL CYTOSOLIC PROTEIN"/>
    <property type="match status" value="1"/>
</dbReference>
<accession>X1MHN6</accession>
<dbReference type="PANTHER" id="PTHR35024:SF4">
    <property type="entry name" value="POLYMER-FORMING CYTOSKELETAL PROTEIN"/>
    <property type="match status" value="1"/>
</dbReference>
<reference evidence="1" key="1">
    <citation type="journal article" date="2014" name="Front. Microbiol.">
        <title>High frequency of phylogenetically diverse reductive dehalogenase-homologous genes in deep subseafloor sedimentary metagenomes.</title>
        <authorList>
            <person name="Kawai M."/>
            <person name="Futagami T."/>
            <person name="Toyoda A."/>
            <person name="Takaki Y."/>
            <person name="Nishi S."/>
            <person name="Hori S."/>
            <person name="Arai W."/>
            <person name="Tsubouchi T."/>
            <person name="Morono Y."/>
            <person name="Uchiyama I."/>
            <person name="Ito T."/>
            <person name="Fujiyama A."/>
            <person name="Inagaki F."/>
            <person name="Takami H."/>
        </authorList>
    </citation>
    <scope>NUCLEOTIDE SEQUENCE</scope>
    <source>
        <strain evidence="1">Expedition CK06-06</strain>
    </source>
</reference>
<dbReference type="EMBL" id="BARV01005769">
    <property type="protein sequence ID" value="GAI17571.1"/>
    <property type="molecule type" value="Genomic_DNA"/>
</dbReference>
<dbReference type="AlphaFoldDB" id="X1MHN6"/>
<evidence type="ECO:0008006" key="2">
    <source>
        <dbReference type="Google" id="ProtNLM"/>
    </source>
</evidence>
<name>X1MHN6_9ZZZZ</name>
<gene>
    <name evidence="1" type="ORF">S06H3_11711</name>
</gene>
<comment type="caution">
    <text evidence="1">The sequence shown here is derived from an EMBL/GenBank/DDBJ whole genome shotgun (WGS) entry which is preliminary data.</text>
</comment>
<evidence type="ECO:0000313" key="1">
    <source>
        <dbReference type="EMBL" id="GAI17571.1"/>
    </source>
</evidence>
<sequence length="181" mass="20167">MNVLTYKKIEIIIKVKNWGKLRGEMPKLKQEGKNKKSSPEEVIPRGMARLGPSLFLKGELSGEEDVVIEGQYKGKINLANHNILVRRGAKVEADIRAKNITIHGTVEGNIDASGKIFISKEGQMKGDLKAPKISIMEGAKFMGGVKIEKDLKEISLPEEKIDILAIKEEDKNKEKTTFELV</sequence>
<dbReference type="InterPro" id="IPR007607">
    <property type="entry name" value="BacA/B"/>
</dbReference>
<protein>
    <recommendedName>
        <fullName evidence="2">Polymer-forming cytoskeletal protein</fullName>
    </recommendedName>
</protein>